<feature type="signal peptide" evidence="23">
    <location>
        <begin position="1"/>
        <end position="24"/>
    </location>
</feature>
<dbReference type="InterPro" id="IPR046970">
    <property type="entry name" value="TSP/COMP_CC_sf"/>
</dbReference>
<dbReference type="GeneTree" id="ENSGT00940000155227"/>
<keyword evidence="17" id="KW-0834">Unfolded protein response</keyword>
<evidence type="ECO:0000256" key="2">
    <source>
        <dbReference type="ARBA" id="ARBA00004369"/>
    </source>
</evidence>
<dbReference type="AlphaFoldDB" id="A0A8C8GHB9"/>
<organism evidence="26 27">
    <name type="scientific">Oncorhynchus tshawytscha</name>
    <name type="common">Chinook salmon</name>
    <name type="synonym">Salmo tshawytscha</name>
    <dbReference type="NCBI Taxonomy" id="74940"/>
    <lineage>
        <taxon>Eukaryota</taxon>
        <taxon>Metazoa</taxon>
        <taxon>Chordata</taxon>
        <taxon>Craniata</taxon>
        <taxon>Vertebrata</taxon>
        <taxon>Euteleostomi</taxon>
        <taxon>Actinopterygii</taxon>
        <taxon>Neopterygii</taxon>
        <taxon>Teleostei</taxon>
        <taxon>Protacanthopterygii</taxon>
        <taxon>Salmoniformes</taxon>
        <taxon>Salmonidae</taxon>
        <taxon>Salmoninae</taxon>
        <taxon>Oncorhynchus</taxon>
    </lineage>
</organism>
<keyword evidence="14" id="KW-0339">Growth factor</keyword>
<feature type="compositionally biased region" description="Acidic residues" evidence="21">
    <location>
        <begin position="633"/>
        <end position="644"/>
    </location>
</feature>
<dbReference type="FunFam" id="2.60.120.200:FF:000002">
    <property type="entry name" value="Thrombospondin 3"/>
    <property type="match status" value="1"/>
</dbReference>
<feature type="transmembrane region" description="Helical" evidence="22">
    <location>
        <begin position="677"/>
        <end position="704"/>
    </location>
</feature>
<evidence type="ECO:0000256" key="5">
    <source>
        <dbReference type="ARBA" id="ARBA00022525"/>
    </source>
</evidence>
<dbReference type="InterPro" id="IPR013320">
    <property type="entry name" value="ConA-like_dom_sf"/>
</dbReference>
<evidence type="ECO:0000313" key="27">
    <source>
        <dbReference type="Proteomes" id="UP000694402"/>
    </source>
</evidence>
<keyword evidence="5" id="KW-0964">Secreted</keyword>
<dbReference type="Gene3D" id="2.60.120.200">
    <property type="match status" value="2"/>
</dbReference>
<dbReference type="Pfam" id="PF05735">
    <property type="entry name" value="TSP_C"/>
    <property type="match status" value="1"/>
</dbReference>
<accession>A0A8C8GHB9</accession>
<dbReference type="PANTHER" id="PTHR10199">
    <property type="entry name" value="THROMBOSPONDIN"/>
    <property type="match status" value="1"/>
</dbReference>
<evidence type="ECO:0000256" key="14">
    <source>
        <dbReference type="ARBA" id="ARBA00023030"/>
    </source>
</evidence>
<evidence type="ECO:0000259" key="25">
    <source>
        <dbReference type="PROSITE" id="PS51236"/>
    </source>
</evidence>
<evidence type="ECO:0000256" key="1">
    <source>
        <dbReference type="ARBA" id="ARBA00004240"/>
    </source>
</evidence>
<dbReference type="SUPFAM" id="SSF57196">
    <property type="entry name" value="EGF/Laminin"/>
    <property type="match status" value="1"/>
</dbReference>
<dbReference type="GO" id="GO:0051781">
    <property type="term" value="P:positive regulation of cell division"/>
    <property type="evidence" value="ECO:0007669"/>
    <property type="project" value="UniProtKB-KW"/>
</dbReference>
<dbReference type="SUPFAM" id="SSF49899">
    <property type="entry name" value="Concanavalin A-like lectins/glucanases"/>
    <property type="match status" value="2"/>
</dbReference>
<dbReference type="FunFam" id="1.20.5.10:FF:000001">
    <property type="entry name" value="thrombospondin-3 isoform X2"/>
    <property type="match status" value="1"/>
</dbReference>
<feature type="chain" id="PRO_5044285999" evidence="23">
    <location>
        <begin position="25"/>
        <end position="888"/>
    </location>
</feature>
<keyword evidence="15" id="KW-1015">Disulfide bond</keyword>
<feature type="domain" description="EGF-like" evidence="24">
    <location>
        <begin position="296"/>
        <end position="333"/>
    </location>
</feature>
<keyword evidence="13" id="KW-0703">Sarcoplasmic reticulum</keyword>
<proteinExistence type="inferred from homology"/>
<gene>
    <name evidence="26" type="primary">LOC112246248</name>
</gene>
<dbReference type="SMART" id="SM00210">
    <property type="entry name" value="TSPN"/>
    <property type="match status" value="1"/>
</dbReference>
<comment type="caution">
    <text evidence="19">Lacks conserved residue(s) required for the propagation of feature annotation.</text>
</comment>
<dbReference type="PANTHER" id="PTHR10199:SF92">
    <property type="entry name" value="THROMBOSPONDIN-4"/>
    <property type="match status" value="1"/>
</dbReference>
<evidence type="ECO:0000256" key="20">
    <source>
        <dbReference type="PROSITE-ProRule" id="PRU00634"/>
    </source>
</evidence>
<evidence type="ECO:0000256" key="22">
    <source>
        <dbReference type="SAM" id="Phobius"/>
    </source>
</evidence>
<dbReference type="InterPro" id="IPR000742">
    <property type="entry name" value="EGF"/>
</dbReference>
<dbReference type="SUPFAM" id="SSF58006">
    <property type="entry name" value="Assembly domain of cartilage oligomeric matrix protein"/>
    <property type="match status" value="1"/>
</dbReference>
<dbReference type="FunFam" id="2.10.25.10:FF:000027">
    <property type="entry name" value="Thrombospondin 3"/>
    <property type="match status" value="1"/>
</dbReference>
<dbReference type="GO" id="GO:0008083">
    <property type="term" value="F:growth factor activity"/>
    <property type="evidence" value="ECO:0007669"/>
    <property type="project" value="UniProtKB-KW"/>
</dbReference>
<evidence type="ECO:0000256" key="3">
    <source>
        <dbReference type="ARBA" id="ARBA00004498"/>
    </source>
</evidence>
<dbReference type="Proteomes" id="UP000694402">
    <property type="component" value="Unassembled WGS sequence"/>
</dbReference>
<evidence type="ECO:0000256" key="21">
    <source>
        <dbReference type="SAM" id="MobiDB-lite"/>
    </source>
</evidence>
<dbReference type="FunFam" id="2.10.25.10:FF:000025">
    <property type="entry name" value="Thrombospondin 3"/>
    <property type="match status" value="1"/>
</dbReference>
<reference evidence="26" key="1">
    <citation type="submission" date="2025-08" db="UniProtKB">
        <authorList>
            <consortium name="Ensembl"/>
        </authorList>
    </citation>
    <scope>IDENTIFICATION</scope>
</reference>
<evidence type="ECO:0000256" key="12">
    <source>
        <dbReference type="ARBA" id="ARBA00022889"/>
    </source>
</evidence>
<dbReference type="InterPro" id="IPR001881">
    <property type="entry name" value="EGF-like_Ca-bd_dom"/>
</dbReference>
<evidence type="ECO:0000256" key="23">
    <source>
        <dbReference type="SAM" id="SignalP"/>
    </source>
</evidence>
<evidence type="ECO:0000259" key="24">
    <source>
        <dbReference type="PROSITE" id="PS50026"/>
    </source>
</evidence>
<dbReference type="InterPro" id="IPR003367">
    <property type="entry name" value="Thrombospondin_3-like_rpt"/>
</dbReference>
<dbReference type="InterPro" id="IPR049883">
    <property type="entry name" value="NOTCH1_EGF-like"/>
</dbReference>
<dbReference type="Gene3D" id="2.10.25.10">
    <property type="entry name" value="Laminin"/>
    <property type="match status" value="4"/>
</dbReference>
<dbReference type="SMART" id="SM00181">
    <property type="entry name" value="EGF"/>
    <property type="match status" value="4"/>
</dbReference>
<keyword evidence="7 19" id="KW-0245">EGF-like domain</keyword>
<keyword evidence="18" id="KW-0497">Mitogen</keyword>
<feature type="repeat" description="TSP type-3" evidence="20">
    <location>
        <begin position="528"/>
        <end position="563"/>
    </location>
</feature>
<evidence type="ECO:0000256" key="15">
    <source>
        <dbReference type="ARBA" id="ARBA00023157"/>
    </source>
</evidence>
<dbReference type="InterPro" id="IPR024665">
    <property type="entry name" value="TSP/COMP_CC"/>
</dbReference>
<keyword evidence="22" id="KW-0472">Membrane</keyword>
<dbReference type="Pfam" id="PF07645">
    <property type="entry name" value="EGF_CA"/>
    <property type="match status" value="2"/>
</dbReference>
<evidence type="ECO:0000256" key="18">
    <source>
        <dbReference type="ARBA" id="ARBA00023246"/>
    </source>
</evidence>
<dbReference type="Pfam" id="PF02412">
    <property type="entry name" value="TSP_3"/>
    <property type="match status" value="5"/>
</dbReference>
<feature type="region of interest" description="Disordered" evidence="21">
    <location>
        <begin position="567"/>
        <end position="651"/>
    </location>
</feature>
<dbReference type="FunFam" id="4.10.1080.10:FF:000001">
    <property type="entry name" value="Thrombospondin 3"/>
    <property type="match status" value="1"/>
</dbReference>
<dbReference type="Gene3D" id="1.20.5.10">
    <property type="match status" value="1"/>
</dbReference>
<evidence type="ECO:0000256" key="6">
    <source>
        <dbReference type="ARBA" id="ARBA00022530"/>
    </source>
</evidence>
<evidence type="ECO:0000256" key="7">
    <source>
        <dbReference type="ARBA" id="ARBA00022536"/>
    </source>
</evidence>
<dbReference type="PROSITE" id="PS51236">
    <property type="entry name" value="TSP_CTER"/>
    <property type="match status" value="1"/>
</dbReference>
<dbReference type="InterPro" id="IPR018097">
    <property type="entry name" value="EGF_Ca-bd_CS"/>
</dbReference>
<evidence type="ECO:0000256" key="10">
    <source>
        <dbReference type="ARBA" id="ARBA00022824"/>
    </source>
</evidence>
<dbReference type="InterPro" id="IPR017897">
    <property type="entry name" value="Thrombospondin_3_rpt"/>
</dbReference>
<protein>
    <submittedName>
        <fullName evidence="26">Uncharacterized protein</fullName>
    </submittedName>
</protein>
<keyword evidence="22" id="KW-1133">Transmembrane helix</keyword>
<feature type="domain" description="TSP C-terminal" evidence="25">
    <location>
        <begin position="641"/>
        <end position="873"/>
    </location>
</feature>
<keyword evidence="9" id="KW-0677">Repeat</keyword>
<keyword evidence="16" id="KW-0325">Glycoprotein</keyword>
<dbReference type="CDD" id="cd00054">
    <property type="entry name" value="EGF_CA"/>
    <property type="match status" value="2"/>
</dbReference>
<dbReference type="InterPro" id="IPR008859">
    <property type="entry name" value="Thrombospondin_C"/>
</dbReference>
<dbReference type="Ensembl" id="ENSOTST00005053620.2">
    <property type="protein sequence ID" value="ENSOTSP00005049325.2"/>
    <property type="gene ID" value="ENSOTSG00005078008.1"/>
</dbReference>
<sequence>MGLWTMLIVASQLILNLCSDGAQGSVYDLLNSPDCLPDLLQGGLVEQGVNEAFILTTFKLQPKTGTTVFGLYNPRDNSKYFEFTVLGKLNRAVLRYLRSDRRMSSVTFNNIQLADGQRHRLLFHLKGMQQGPGAVELHLDCRLVETVRDLPSVFQGLPAGYGVVELKSMQGKAEVMLWYLSQMATYCTHLNEHYIVHYVGPLSGVNTKQLSNQMLELTQVINELKDVLIQQVKETSFLRNTISECQACGLGGSEVIEPKCAPGVCFRDDMCIETEEGVECGPCPDGYTGDGFSCDDVNECQFNPCFAGVKCVNTAPGFRCDACPLGYTGLAVEGVGVVYAQTNKQVCDDIDECKGPNNGGCTADSLCHNSAGSYVCGGCKTGYIGGQVKGCKPERSCGNSRTNPCDVNAQCIQERDGSITCQCGIGWAGNGYLCGKDTDIDGYPDEKLKCKDMVCKKDNCMRVPNSGQEDADEDGQGDACDDDADGDGILNEQDNCRLKPNVDQRNSDKDNHGDACDNCRTVENPDQRDTDGDRKGDACDDDMDGDGLKNFLDNCQMVVNRDQLDRDGDGVGDACDSCPDIPNPNQSDIDDDLVGDSCDTNQDSDGDGHQDTKDNCPNVINSSQLDTDKDGLGDECDDDDDNDSIPDFLPPGPDNCRLGDAQIDPNWVVLNQVEWRFIIYIVLYQLVFYFVVTALFCSLGYTAFSGVDFEGTFHVNTVTDDDYAGFIFGYQDSSSFYVVMWKQTEQTYWQATPFRAVAEPGIQLKAVKSKSGPGEHLRNSLWHTGDTNDQVRLLWKDPRNVGWKDKVSYRWYLQHRPQVGYIRARFYEGTELVADSGVTIDTTMRGGRLGVFCFSQENIIWSNLKYRCNDTIPEDFQFSTQHGVNDSL</sequence>
<evidence type="ECO:0000256" key="16">
    <source>
        <dbReference type="ARBA" id="ARBA00023180"/>
    </source>
</evidence>
<feature type="compositionally biased region" description="Basic and acidic residues" evidence="21">
    <location>
        <begin position="494"/>
        <end position="517"/>
    </location>
</feature>
<evidence type="ECO:0000256" key="17">
    <source>
        <dbReference type="ARBA" id="ARBA00023230"/>
    </source>
</evidence>
<dbReference type="GO" id="GO:0016529">
    <property type="term" value="C:sarcoplasmic reticulum"/>
    <property type="evidence" value="ECO:0007669"/>
    <property type="project" value="UniProtKB-SubCell"/>
</dbReference>
<feature type="repeat" description="TSP type-3" evidence="20">
    <location>
        <begin position="469"/>
        <end position="504"/>
    </location>
</feature>
<keyword evidence="22" id="KW-0812">Transmembrane</keyword>
<dbReference type="FunFam" id="2.10.25.10:FF:000170">
    <property type="entry name" value="thrombospondin-3 isoform X1"/>
    <property type="match status" value="1"/>
</dbReference>
<dbReference type="PROSITE" id="PS50026">
    <property type="entry name" value="EGF_3"/>
    <property type="match status" value="2"/>
</dbReference>
<keyword evidence="27" id="KW-1185">Reference proteome</keyword>
<keyword evidence="6" id="KW-0272">Extracellular matrix</keyword>
<dbReference type="FunFam" id="4.10.1080.10:FF:000004">
    <property type="entry name" value="Cartilage oligomeric matrix protein"/>
    <property type="match status" value="1"/>
</dbReference>
<keyword evidence="10" id="KW-0256">Endoplasmic reticulum</keyword>
<evidence type="ECO:0000256" key="8">
    <source>
        <dbReference type="ARBA" id="ARBA00022729"/>
    </source>
</evidence>
<name>A0A8C8GHB9_ONCTS</name>
<keyword evidence="11 20" id="KW-0106">Calcium</keyword>
<feature type="domain" description="EGF-like" evidence="24">
    <location>
        <begin position="393"/>
        <end position="435"/>
    </location>
</feature>
<feature type="compositionally biased region" description="Basic and acidic residues" evidence="21">
    <location>
        <begin position="523"/>
        <end position="538"/>
    </location>
</feature>
<dbReference type="GO" id="GO:0007155">
    <property type="term" value="P:cell adhesion"/>
    <property type="evidence" value="ECO:0007669"/>
    <property type="project" value="UniProtKB-KW"/>
</dbReference>
<dbReference type="SUPFAM" id="SSF103647">
    <property type="entry name" value="TSP type-3 repeat"/>
    <property type="match status" value="3"/>
</dbReference>
<comment type="subcellular location">
    <subcellularLocation>
        <location evidence="1">Endoplasmic reticulum</location>
    </subcellularLocation>
    <subcellularLocation>
        <location evidence="2">Sarcoplasmic reticulum</location>
    </subcellularLocation>
    <subcellularLocation>
        <location evidence="3">Secreted</location>
        <location evidence="3">Extracellular space</location>
        <location evidence="3">Extracellular matrix</location>
    </subcellularLocation>
</comment>
<dbReference type="GO" id="GO:0006986">
    <property type="term" value="P:response to unfolded protein"/>
    <property type="evidence" value="ECO:0007669"/>
    <property type="project" value="UniProtKB-KW"/>
</dbReference>
<evidence type="ECO:0000313" key="26">
    <source>
        <dbReference type="Ensembl" id="ENSOTSP00005049325.2"/>
    </source>
</evidence>
<evidence type="ECO:0000256" key="13">
    <source>
        <dbReference type="ARBA" id="ARBA00022951"/>
    </source>
</evidence>
<dbReference type="GO" id="GO:0005576">
    <property type="term" value="C:extracellular region"/>
    <property type="evidence" value="ECO:0007669"/>
    <property type="project" value="InterPro"/>
</dbReference>
<dbReference type="InterPro" id="IPR048287">
    <property type="entry name" value="TSPN-like_N"/>
</dbReference>
<dbReference type="Pfam" id="PF11598">
    <property type="entry name" value="COMP"/>
    <property type="match status" value="1"/>
</dbReference>
<keyword evidence="12" id="KW-0130">Cell adhesion</keyword>
<evidence type="ECO:0000256" key="19">
    <source>
        <dbReference type="PROSITE-ProRule" id="PRU00076"/>
    </source>
</evidence>
<dbReference type="Gene3D" id="4.10.1080.10">
    <property type="entry name" value="TSP type-3 repeat"/>
    <property type="match status" value="1"/>
</dbReference>
<evidence type="ECO:0000256" key="4">
    <source>
        <dbReference type="ARBA" id="ARBA00009456"/>
    </source>
</evidence>
<keyword evidence="8 23" id="KW-0732">Signal</keyword>
<dbReference type="SMART" id="SM00179">
    <property type="entry name" value="EGF_CA"/>
    <property type="match status" value="2"/>
</dbReference>
<comment type="similarity">
    <text evidence="4">Belongs to the thrombospondin family.</text>
</comment>
<evidence type="ECO:0000256" key="9">
    <source>
        <dbReference type="ARBA" id="ARBA00022737"/>
    </source>
</evidence>
<dbReference type="PROSITE" id="PS01186">
    <property type="entry name" value="EGF_2"/>
    <property type="match status" value="1"/>
</dbReference>
<dbReference type="GO" id="GO:0005509">
    <property type="term" value="F:calcium ion binding"/>
    <property type="evidence" value="ECO:0007669"/>
    <property type="project" value="UniProtKB-UniRule"/>
</dbReference>
<dbReference type="PROSITE" id="PS01187">
    <property type="entry name" value="EGF_CA"/>
    <property type="match status" value="1"/>
</dbReference>
<reference evidence="26" key="2">
    <citation type="submission" date="2025-09" db="UniProtKB">
        <authorList>
            <consortium name="Ensembl"/>
        </authorList>
    </citation>
    <scope>IDENTIFICATION</scope>
</reference>
<dbReference type="InterPro" id="IPR028974">
    <property type="entry name" value="TSP_type-3_rpt"/>
</dbReference>
<evidence type="ECO:0000256" key="11">
    <source>
        <dbReference type="ARBA" id="ARBA00022837"/>
    </source>
</evidence>
<dbReference type="PROSITE" id="PS51234">
    <property type="entry name" value="TSP3"/>
    <property type="match status" value="2"/>
</dbReference>
<feature type="region of interest" description="Disordered" evidence="21">
    <location>
        <begin position="491"/>
        <end position="538"/>
    </location>
</feature>